<feature type="transmembrane region" description="Helical" evidence="1">
    <location>
        <begin position="350"/>
        <end position="373"/>
    </location>
</feature>
<feature type="transmembrane region" description="Helical" evidence="1">
    <location>
        <begin position="102"/>
        <end position="121"/>
    </location>
</feature>
<keyword evidence="1" id="KW-1133">Transmembrane helix</keyword>
<dbReference type="Proteomes" id="UP001596997">
    <property type="component" value="Unassembled WGS sequence"/>
</dbReference>
<accession>A0ABW3I0F0</accession>
<feature type="transmembrane region" description="Helical" evidence="1">
    <location>
        <begin position="218"/>
        <end position="236"/>
    </location>
</feature>
<feature type="transmembrane region" description="Helical" evidence="1">
    <location>
        <begin position="48"/>
        <end position="66"/>
    </location>
</feature>
<dbReference type="Pfam" id="PF18943">
    <property type="entry name" value="DUF5690"/>
    <property type="match status" value="1"/>
</dbReference>
<feature type="transmembrane region" description="Helical" evidence="1">
    <location>
        <begin position="385"/>
        <end position="408"/>
    </location>
</feature>
<keyword evidence="1" id="KW-0812">Transmembrane</keyword>
<dbReference type="InterPro" id="IPR036259">
    <property type="entry name" value="MFS_trans_sf"/>
</dbReference>
<sequence length="428" mass="48896">MFKQEKISFILTAALGAFGAYFCMYAYRKPFTVATFDELSYFGVDYKILLIIAQILGYTLSKFLGIKIISEMKASKRIKYLIGFVLFAEVALLGFALIPKPYNILCLFLNGLPLGMIWGIVFSYIEGRKVTEILGVILCSSFIVSSGVVKSIGKYLIDVFNVSEFWMPFATGAIFLFPLVFFAFLLEKLPQPTDEDKLIKSIREPLDRKARISLFKSMLMPLTLIIFFYMVLTAVRDFRDNFARELWDSLGFQDSIAIYSFSELPITILVLIILGIIGSIKRNYKAFILYHLILIIGSISIFVATSLFQYQLIGPVSWMIITGFSLYICYVPFNGLFFDRMIATYKIKGNVGFLIYIADAFGYLGSILILFYKNFGNANLSWLEFYIYLIYLLAIIGFVVSILSYGFFKKKKKKELFHLSNSKQIIVN</sequence>
<evidence type="ECO:0000256" key="1">
    <source>
        <dbReference type="SAM" id="Phobius"/>
    </source>
</evidence>
<feature type="transmembrane region" description="Helical" evidence="1">
    <location>
        <begin position="7"/>
        <end position="28"/>
    </location>
</feature>
<feature type="transmembrane region" description="Helical" evidence="1">
    <location>
        <begin position="78"/>
        <end position="96"/>
    </location>
</feature>
<comment type="caution">
    <text evidence="2">The sequence shown here is derived from an EMBL/GenBank/DDBJ whole genome shotgun (WGS) entry which is preliminary data.</text>
</comment>
<keyword evidence="1" id="KW-0472">Membrane</keyword>
<feature type="transmembrane region" description="Helical" evidence="1">
    <location>
        <begin position="316"/>
        <end position="338"/>
    </location>
</feature>
<feature type="transmembrane region" description="Helical" evidence="1">
    <location>
        <begin position="165"/>
        <end position="186"/>
    </location>
</feature>
<dbReference type="SUPFAM" id="SSF103473">
    <property type="entry name" value="MFS general substrate transporter"/>
    <property type="match status" value="1"/>
</dbReference>
<evidence type="ECO:0000313" key="3">
    <source>
        <dbReference type="Proteomes" id="UP001596997"/>
    </source>
</evidence>
<name>A0ABW3I0F0_9FLAO</name>
<dbReference type="RefSeq" id="WP_377713915.1">
    <property type="nucleotide sequence ID" value="NZ_JBHTJM010000005.1"/>
</dbReference>
<gene>
    <name evidence="2" type="ORF">ACFQ1O_04830</name>
</gene>
<feature type="transmembrane region" description="Helical" evidence="1">
    <location>
        <begin position="256"/>
        <end position="277"/>
    </location>
</feature>
<reference evidence="3" key="1">
    <citation type="journal article" date="2019" name="Int. J. Syst. Evol. Microbiol.">
        <title>The Global Catalogue of Microorganisms (GCM) 10K type strain sequencing project: providing services to taxonomists for standard genome sequencing and annotation.</title>
        <authorList>
            <consortium name="The Broad Institute Genomics Platform"/>
            <consortium name="The Broad Institute Genome Sequencing Center for Infectious Disease"/>
            <person name="Wu L."/>
            <person name="Ma J."/>
        </authorList>
    </citation>
    <scope>NUCLEOTIDE SEQUENCE [LARGE SCALE GENOMIC DNA]</scope>
    <source>
        <strain evidence="3">CCUG 62114</strain>
    </source>
</reference>
<keyword evidence="3" id="KW-1185">Reference proteome</keyword>
<dbReference type="EMBL" id="JBHTJM010000005">
    <property type="protein sequence ID" value="MFD0963324.1"/>
    <property type="molecule type" value="Genomic_DNA"/>
</dbReference>
<dbReference type="InterPro" id="IPR043745">
    <property type="entry name" value="DUF5690"/>
</dbReference>
<proteinExistence type="predicted"/>
<evidence type="ECO:0000313" key="2">
    <source>
        <dbReference type="EMBL" id="MFD0963324.1"/>
    </source>
</evidence>
<feature type="transmembrane region" description="Helical" evidence="1">
    <location>
        <begin position="133"/>
        <end position="153"/>
    </location>
</feature>
<organism evidence="2 3">
    <name type="scientific">Pseudofulvibacter geojedonensis</name>
    <dbReference type="NCBI Taxonomy" id="1123758"/>
    <lineage>
        <taxon>Bacteria</taxon>
        <taxon>Pseudomonadati</taxon>
        <taxon>Bacteroidota</taxon>
        <taxon>Flavobacteriia</taxon>
        <taxon>Flavobacteriales</taxon>
        <taxon>Flavobacteriaceae</taxon>
        <taxon>Pseudofulvibacter</taxon>
    </lineage>
</organism>
<protein>
    <submittedName>
        <fullName evidence="2">DUF5690 family protein</fullName>
    </submittedName>
</protein>
<feature type="transmembrane region" description="Helical" evidence="1">
    <location>
        <begin position="289"/>
        <end position="310"/>
    </location>
</feature>